<feature type="signal peptide" evidence="8">
    <location>
        <begin position="1"/>
        <end position="25"/>
    </location>
</feature>
<dbReference type="AlphaFoldDB" id="Q1ILV8"/>
<evidence type="ECO:0000256" key="3">
    <source>
        <dbReference type="ARBA" id="ARBA00022723"/>
    </source>
</evidence>
<protein>
    <submittedName>
        <fullName evidence="10">Physarolisin II</fullName>
    </submittedName>
</protein>
<dbReference type="KEGG" id="aba:Acid345_3141"/>
<evidence type="ECO:0000256" key="4">
    <source>
        <dbReference type="ARBA" id="ARBA00022801"/>
    </source>
</evidence>
<feature type="chain" id="PRO_5004190903" evidence="8">
    <location>
        <begin position="26"/>
        <end position="672"/>
    </location>
</feature>
<dbReference type="CDD" id="cd11377">
    <property type="entry name" value="Pro-peptidase_S53"/>
    <property type="match status" value="1"/>
</dbReference>
<dbReference type="InterPro" id="IPR036852">
    <property type="entry name" value="Peptidase_S8/S53_dom_sf"/>
</dbReference>
<dbReference type="Gene3D" id="3.40.50.200">
    <property type="entry name" value="Peptidase S8/S53 domain"/>
    <property type="match status" value="1"/>
</dbReference>
<keyword evidence="3" id="KW-0479">Metal-binding</keyword>
<dbReference type="Pfam" id="PF00082">
    <property type="entry name" value="Peptidase_S8"/>
    <property type="match status" value="1"/>
</dbReference>
<dbReference type="GO" id="GO:0006508">
    <property type="term" value="P:proteolysis"/>
    <property type="evidence" value="ECO:0007669"/>
    <property type="project" value="UniProtKB-KW"/>
</dbReference>
<dbReference type="EnsemblBacteria" id="ABF42142">
    <property type="protein sequence ID" value="ABF42142"/>
    <property type="gene ID" value="Acid345_3141"/>
</dbReference>
<evidence type="ECO:0000256" key="1">
    <source>
        <dbReference type="ARBA" id="ARBA00001913"/>
    </source>
</evidence>
<dbReference type="SUPFAM" id="SSF54897">
    <property type="entry name" value="Protease propeptides/inhibitors"/>
    <property type="match status" value="1"/>
</dbReference>
<dbReference type="HOGENOM" id="CLU_012501_2_0_0"/>
<feature type="domain" description="Peptidase S53" evidence="9">
    <location>
        <begin position="258"/>
        <end position="671"/>
    </location>
</feature>
<proteinExistence type="predicted"/>
<evidence type="ECO:0000256" key="2">
    <source>
        <dbReference type="ARBA" id="ARBA00022670"/>
    </source>
</evidence>
<dbReference type="STRING" id="204669.Acid345_3141"/>
<dbReference type="Pfam" id="PF09286">
    <property type="entry name" value="Pro-kuma_activ"/>
    <property type="match status" value="1"/>
</dbReference>
<dbReference type="InterPro" id="IPR023828">
    <property type="entry name" value="Peptidase_S8_Ser-AS"/>
</dbReference>
<evidence type="ECO:0000313" key="11">
    <source>
        <dbReference type="Proteomes" id="UP000002432"/>
    </source>
</evidence>
<dbReference type="PROSITE" id="PS00138">
    <property type="entry name" value="SUBTILASE_SER"/>
    <property type="match status" value="1"/>
</dbReference>
<dbReference type="OrthoDB" id="9002785at2"/>
<sequence length="672" mass="70530">MKIPPRFLPCLLLATATVASLPAQTATKTVLPNNVPKFTASSVDLGPADPTQQITVTMTLASKNASGLQQFVSDIRTPGTGSYHEFLTPALFATKYGAADATLTAVKTFAAANGLTITHTAPNKLVMSLRGTVAAVENAFSVPIHNYKKNGETLRVNVTNPQISTSLVGKVTGVHIADFNFKSHAVMPLDPNGKTQKPVPLSISPHGLFFASGCFRNPQTITASGGGATATYAGNRYGSDITSGPPNLPPCGYDVADVYAGYNLWPMYNAGLDGTGETIVIIDAFGSPTIQADANTFSAINGLPALNSTNFQVVGANAGGNASWAGETTLDVEWAHAIAPNAKIVLEVAPTNSFVDLFYAEVDAIANHRGIVISNSWGGFETFTDSSLRGAFDFIMMEAISVGIDVNFSTGDYGDNVSVLGYADVQYPGSSPFATAVGGTSLALTNTKTKTMKFQTGWGNNITRLVDGTTGAPDDPPLMEGFIFGAGGGNSNVYTKPSWQVGTNQPRRALPDIAWLADPYTGVEIIQTISGSQYIEVIGGTSLAAPMFSGIWAIANQKANTTIGLGDAASQLYSMPSGSIKDVVPFNTANNVRGVLTDAYGTYEESSTTLAAPLAYTRGFYSALYQGASSHSWYDLTFGTDSTLFTKQGWDNVTGWGTPNGLNFVTAIANKK</sequence>
<keyword evidence="7" id="KW-0865">Zymogen</keyword>
<dbReference type="InterPro" id="IPR015366">
    <property type="entry name" value="S53_propep"/>
</dbReference>
<dbReference type="Proteomes" id="UP000002432">
    <property type="component" value="Chromosome"/>
</dbReference>
<organism evidence="10 11">
    <name type="scientific">Koribacter versatilis (strain Ellin345)</name>
    <dbReference type="NCBI Taxonomy" id="204669"/>
    <lineage>
        <taxon>Bacteria</taxon>
        <taxon>Pseudomonadati</taxon>
        <taxon>Acidobacteriota</taxon>
        <taxon>Terriglobia</taxon>
        <taxon>Terriglobales</taxon>
        <taxon>Candidatus Korobacteraceae</taxon>
        <taxon>Candidatus Korobacter</taxon>
    </lineage>
</organism>
<keyword evidence="4" id="KW-0378">Hydrolase</keyword>
<dbReference type="PANTHER" id="PTHR14218:SF15">
    <property type="entry name" value="TRIPEPTIDYL-PEPTIDASE 1"/>
    <property type="match status" value="1"/>
</dbReference>
<dbReference type="RefSeq" id="WP_011523941.1">
    <property type="nucleotide sequence ID" value="NC_008009.1"/>
</dbReference>
<dbReference type="SMART" id="SM00944">
    <property type="entry name" value="Pro-kuma_activ"/>
    <property type="match status" value="1"/>
</dbReference>
<evidence type="ECO:0000256" key="7">
    <source>
        <dbReference type="ARBA" id="ARBA00023145"/>
    </source>
</evidence>
<gene>
    <name evidence="10" type="ordered locus">Acid345_3141</name>
</gene>
<evidence type="ECO:0000259" key="9">
    <source>
        <dbReference type="PROSITE" id="PS51695"/>
    </source>
</evidence>
<name>Q1ILV8_KORVE</name>
<keyword evidence="2" id="KW-0645">Protease</keyword>
<evidence type="ECO:0000256" key="6">
    <source>
        <dbReference type="ARBA" id="ARBA00022837"/>
    </source>
</evidence>
<dbReference type="eggNOG" id="COG4934">
    <property type="taxonomic scope" value="Bacteria"/>
</dbReference>
<dbReference type="CDD" id="cd04056">
    <property type="entry name" value="Peptidases_S53"/>
    <property type="match status" value="1"/>
</dbReference>
<dbReference type="InterPro" id="IPR030400">
    <property type="entry name" value="Sedolisin_dom"/>
</dbReference>
<dbReference type="PANTHER" id="PTHR14218">
    <property type="entry name" value="PROTEASE S8 TRIPEPTIDYL PEPTIDASE I CLN2"/>
    <property type="match status" value="1"/>
</dbReference>
<evidence type="ECO:0000256" key="8">
    <source>
        <dbReference type="SAM" id="SignalP"/>
    </source>
</evidence>
<dbReference type="SUPFAM" id="SSF52743">
    <property type="entry name" value="Subtilisin-like"/>
    <property type="match status" value="1"/>
</dbReference>
<dbReference type="GO" id="GO:0008240">
    <property type="term" value="F:tripeptidyl-peptidase activity"/>
    <property type="evidence" value="ECO:0007669"/>
    <property type="project" value="TreeGrafter"/>
</dbReference>
<comment type="cofactor">
    <cofactor evidence="1">
        <name>Ca(2+)</name>
        <dbReference type="ChEBI" id="CHEBI:29108"/>
    </cofactor>
</comment>
<keyword evidence="5" id="KW-0720">Serine protease</keyword>
<dbReference type="PROSITE" id="PS51695">
    <property type="entry name" value="SEDOLISIN"/>
    <property type="match status" value="1"/>
</dbReference>
<dbReference type="EMBL" id="CP000360">
    <property type="protein sequence ID" value="ABF42142.1"/>
    <property type="molecule type" value="Genomic_DNA"/>
</dbReference>
<accession>Q1ILV8</accession>
<dbReference type="GO" id="GO:0046872">
    <property type="term" value="F:metal ion binding"/>
    <property type="evidence" value="ECO:0007669"/>
    <property type="project" value="UniProtKB-KW"/>
</dbReference>
<dbReference type="InterPro" id="IPR050819">
    <property type="entry name" value="Tripeptidyl-peptidase_I"/>
</dbReference>
<dbReference type="GO" id="GO:0004252">
    <property type="term" value="F:serine-type endopeptidase activity"/>
    <property type="evidence" value="ECO:0007669"/>
    <property type="project" value="InterPro"/>
</dbReference>
<evidence type="ECO:0000256" key="5">
    <source>
        <dbReference type="ARBA" id="ARBA00022825"/>
    </source>
</evidence>
<keyword evidence="6" id="KW-0106">Calcium</keyword>
<reference evidence="10 11" key="1">
    <citation type="journal article" date="2009" name="Appl. Environ. Microbiol.">
        <title>Three genomes from the phylum Acidobacteria provide insight into the lifestyles of these microorganisms in soils.</title>
        <authorList>
            <person name="Ward N.L."/>
            <person name="Challacombe J.F."/>
            <person name="Janssen P.H."/>
            <person name="Henrissat B."/>
            <person name="Coutinho P.M."/>
            <person name="Wu M."/>
            <person name="Xie G."/>
            <person name="Haft D.H."/>
            <person name="Sait M."/>
            <person name="Badger J."/>
            <person name="Barabote R.D."/>
            <person name="Bradley B."/>
            <person name="Brettin T.S."/>
            <person name="Brinkac L.M."/>
            <person name="Bruce D."/>
            <person name="Creasy T."/>
            <person name="Daugherty S.C."/>
            <person name="Davidsen T.M."/>
            <person name="DeBoy R.T."/>
            <person name="Detter J.C."/>
            <person name="Dodson R.J."/>
            <person name="Durkin A.S."/>
            <person name="Ganapathy A."/>
            <person name="Gwinn-Giglio M."/>
            <person name="Han C.S."/>
            <person name="Khouri H."/>
            <person name="Kiss H."/>
            <person name="Kothari S.P."/>
            <person name="Madupu R."/>
            <person name="Nelson K.E."/>
            <person name="Nelson W.C."/>
            <person name="Paulsen I."/>
            <person name="Penn K."/>
            <person name="Ren Q."/>
            <person name="Rosovitz M.J."/>
            <person name="Selengut J.D."/>
            <person name="Shrivastava S."/>
            <person name="Sullivan S.A."/>
            <person name="Tapia R."/>
            <person name="Thompson L.S."/>
            <person name="Watkins K.L."/>
            <person name="Yang Q."/>
            <person name="Yu C."/>
            <person name="Zafar N."/>
            <person name="Zhou L."/>
            <person name="Kuske C.R."/>
        </authorList>
    </citation>
    <scope>NUCLEOTIDE SEQUENCE [LARGE SCALE GENOMIC DNA]</scope>
    <source>
        <strain evidence="10 11">Ellin345</strain>
    </source>
</reference>
<evidence type="ECO:0000313" key="10">
    <source>
        <dbReference type="EMBL" id="ABF42142.1"/>
    </source>
</evidence>
<dbReference type="InterPro" id="IPR000209">
    <property type="entry name" value="Peptidase_S8/S53_dom"/>
</dbReference>
<keyword evidence="11" id="KW-1185">Reference proteome</keyword>
<keyword evidence="8" id="KW-0732">Signal</keyword>